<evidence type="ECO:0000313" key="1">
    <source>
        <dbReference type="EMBL" id="EEE04302.1"/>
    </source>
</evidence>
<dbReference type="EMBL" id="ACFC01000016">
    <property type="protein sequence ID" value="EEE04302.1"/>
    <property type="molecule type" value="Genomic_DNA"/>
</dbReference>
<dbReference type="Proteomes" id="UP000004535">
    <property type="component" value="Unassembled WGS sequence"/>
</dbReference>
<evidence type="ECO:0000313" key="2">
    <source>
        <dbReference type="Proteomes" id="UP000004535"/>
    </source>
</evidence>
<sequence>MGRAPILSTKWRAGYTTRAASNGCERLAAPDFDARCTGFARRDALEVRTIREKNC</sequence>
<protein>
    <submittedName>
        <fullName evidence="1">Uncharacterized protein</fullName>
    </submittedName>
</protein>
<comment type="caution">
    <text evidence="1">The sequence shown here is derived from an EMBL/GenBank/DDBJ whole genome shotgun (WGS) entry which is preliminary data.</text>
</comment>
<dbReference type="AlphaFoldDB" id="B9BXX5"/>
<name>B9BXX5_9BURK</name>
<reference evidence="1 2" key="1">
    <citation type="journal article" date="2012" name="J. Bacteriol.">
        <title>Draft Genome Sequence Determination for Cystic Fibrosis and Chronic Granulomatous Disease Burkholderia multivorans Isolates.</title>
        <authorList>
            <person name="Varga J.J."/>
            <person name="Losada L."/>
            <person name="Zelazny A.M."/>
            <person name="Brinkac L."/>
            <person name="Harkins D."/>
            <person name="Radune D."/>
            <person name="Hostetler J."/>
            <person name="Sampaio E.P."/>
            <person name="Ronning C.M."/>
            <person name="Nierman W.C."/>
            <person name="Greenberg D.E."/>
            <person name="Holland S.M."/>
            <person name="Goldberg J.B."/>
        </authorList>
    </citation>
    <scope>NUCLEOTIDE SEQUENCE [LARGE SCALE GENOMIC DNA]</scope>
    <source>
        <strain evidence="1 2">CGD2</strain>
    </source>
</reference>
<organism evidence="1 2">
    <name type="scientific">Burkholderia multivorans CGD2</name>
    <dbReference type="NCBI Taxonomy" id="513052"/>
    <lineage>
        <taxon>Bacteria</taxon>
        <taxon>Pseudomonadati</taxon>
        <taxon>Pseudomonadota</taxon>
        <taxon>Betaproteobacteria</taxon>
        <taxon>Burkholderiales</taxon>
        <taxon>Burkholderiaceae</taxon>
        <taxon>Burkholderia</taxon>
        <taxon>Burkholderia cepacia complex</taxon>
    </lineage>
</organism>
<accession>B9BXX5</accession>
<gene>
    <name evidence="1" type="ORF">BURMUCGD2_1657</name>
</gene>
<proteinExistence type="predicted"/>